<dbReference type="PATRIC" id="fig|319653.3.peg.109"/>
<evidence type="ECO:0000313" key="5">
    <source>
        <dbReference type="Proteomes" id="UP000051749"/>
    </source>
</evidence>
<accession>A0A0R2KAY3</accession>
<dbReference type="EMBL" id="JQBY01000001">
    <property type="protein sequence ID" value="KRN83639.1"/>
    <property type="molecule type" value="Genomic_DNA"/>
</dbReference>
<dbReference type="InterPro" id="IPR036634">
    <property type="entry name" value="PRD_sf"/>
</dbReference>
<dbReference type="Gene3D" id="2.30.24.10">
    <property type="entry name" value="CAT RNA-binding domain"/>
    <property type="match status" value="1"/>
</dbReference>
<dbReference type="PANTHER" id="PTHR30185">
    <property type="entry name" value="CRYPTIC BETA-GLUCOSIDE BGL OPERON ANTITERMINATOR"/>
    <property type="match status" value="1"/>
</dbReference>
<evidence type="ECO:0000313" key="6">
    <source>
        <dbReference type="Proteomes" id="UP000182818"/>
    </source>
</evidence>
<dbReference type="GO" id="GO:0003723">
    <property type="term" value="F:RNA binding"/>
    <property type="evidence" value="ECO:0007669"/>
    <property type="project" value="InterPro"/>
</dbReference>
<dbReference type="PANTHER" id="PTHR30185:SF15">
    <property type="entry name" value="CRYPTIC BETA-GLUCOSIDE BGL OPERON ANTITERMINATOR"/>
    <property type="match status" value="1"/>
</dbReference>
<reference evidence="4 6" key="2">
    <citation type="submission" date="2016-10" db="EMBL/GenBank/DDBJ databases">
        <authorList>
            <person name="Varghese N."/>
            <person name="Submissions S."/>
        </authorList>
    </citation>
    <scope>NUCLEOTIDE SEQUENCE [LARGE SCALE GENOMIC DNA]</scope>
    <source>
        <strain evidence="4 6">CGMCC 1.3889</strain>
    </source>
</reference>
<proteinExistence type="predicted"/>
<dbReference type="SUPFAM" id="SSF50151">
    <property type="entry name" value="SacY-like RNA-binding domain"/>
    <property type="match status" value="1"/>
</dbReference>
<keyword evidence="1" id="KW-0677">Repeat</keyword>
<dbReference type="Pfam" id="PF00874">
    <property type="entry name" value="PRD"/>
    <property type="match status" value="2"/>
</dbReference>
<dbReference type="Proteomes" id="UP000182818">
    <property type="component" value="Unassembled WGS sequence"/>
</dbReference>
<reference evidence="3 5" key="1">
    <citation type="journal article" date="2015" name="Genome Announc.">
        <title>Expanding the biotechnology potential of lactobacilli through comparative genomics of 213 strains and associated genera.</title>
        <authorList>
            <person name="Sun Z."/>
            <person name="Harris H.M."/>
            <person name="McCann A."/>
            <person name="Guo C."/>
            <person name="Argimon S."/>
            <person name="Zhang W."/>
            <person name="Yang X."/>
            <person name="Jeffery I.B."/>
            <person name="Cooney J.C."/>
            <person name="Kagawa T.F."/>
            <person name="Liu W."/>
            <person name="Song Y."/>
            <person name="Salvetti E."/>
            <person name="Wrobel A."/>
            <person name="Rasinkangas P."/>
            <person name="Parkhill J."/>
            <person name="Rea M.C."/>
            <person name="O'Sullivan O."/>
            <person name="Ritari J."/>
            <person name="Douillard F.P."/>
            <person name="Paul Ross R."/>
            <person name="Yang R."/>
            <person name="Briner A.E."/>
            <person name="Felis G.E."/>
            <person name="de Vos W.M."/>
            <person name="Barrangou R."/>
            <person name="Klaenhammer T.R."/>
            <person name="Caufield P.W."/>
            <person name="Cui Y."/>
            <person name="Zhang H."/>
            <person name="O'Toole P.W."/>
        </authorList>
    </citation>
    <scope>NUCLEOTIDE SEQUENCE [LARGE SCALE GENOMIC DNA]</scope>
    <source>
        <strain evidence="3 5">DSM 22301</strain>
    </source>
</reference>
<dbReference type="InterPro" id="IPR011608">
    <property type="entry name" value="PRD"/>
</dbReference>
<dbReference type="SMART" id="SM01061">
    <property type="entry name" value="CAT_RBD"/>
    <property type="match status" value="1"/>
</dbReference>
<dbReference type="STRING" id="319653.SAMN04487973_10159"/>
<dbReference type="GeneID" id="76042591"/>
<dbReference type="AlphaFoldDB" id="A0A0R2KAY3"/>
<name>A0A0R2KAY3_9LACO</name>
<comment type="caution">
    <text evidence="3">The sequence shown here is derived from an EMBL/GenBank/DDBJ whole genome shotgun (WGS) entry which is preliminary data.</text>
</comment>
<dbReference type="Gene3D" id="1.10.1790.10">
    <property type="entry name" value="PRD domain"/>
    <property type="match status" value="2"/>
</dbReference>
<dbReference type="Pfam" id="PF03123">
    <property type="entry name" value="CAT_RBD"/>
    <property type="match status" value="1"/>
</dbReference>
<dbReference type="PROSITE" id="PS51372">
    <property type="entry name" value="PRD_2"/>
    <property type="match status" value="2"/>
</dbReference>
<feature type="domain" description="PRD" evidence="2">
    <location>
        <begin position="167"/>
        <end position="276"/>
    </location>
</feature>
<dbReference type="SUPFAM" id="SSF63520">
    <property type="entry name" value="PTS-regulatory domain, PRD"/>
    <property type="match status" value="2"/>
</dbReference>
<dbReference type="InterPro" id="IPR050661">
    <property type="entry name" value="BglG_antiterminators"/>
</dbReference>
<dbReference type="InterPro" id="IPR036650">
    <property type="entry name" value="CAT_RNA-bd_dom_sf"/>
</dbReference>
<protein>
    <submittedName>
        <fullName evidence="3">Beta-glucoside operon antiterminator</fullName>
    </submittedName>
    <submittedName>
        <fullName evidence="4">Transcriptional antiterminator, BglG family</fullName>
    </submittedName>
</protein>
<dbReference type="Proteomes" id="UP000051749">
    <property type="component" value="Unassembled WGS sequence"/>
</dbReference>
<evidence type="ECO:0000313" key="4">
    <source>
        <dbReference type="EMBL" id="SER01519.1"/>
    </source>
</evidence>
<dbReference type="RefSeq" id="WP_057804951.1">
    <property type="nucleotide sequence ID" value="NZ_BJYP01000001.1"/>
</dbReference>
<dbReference type="GO" id="GO:0006355">
    <property type="term" value="P:regulation of DNA-templated transcription"/>
    <property type="evidence" value="ECO:0007669"/>
    <property type="project" value="InterPro"/>
</dbReference>
<dbReference type="EMBL" id="FOGK01000001">
    <property type="protein sequence ID" value="SER01519.1"/>
    <property type="molecule type" value="Genomic_DNA"/>
</dbReference>
<gene>
    <name evidence="3" type="ORF">IV87_GL000108</name>
    <name evidence="4" type="ORF">SAMN04487973_10159</name>
</gene>
<evidence type="ECO:0000256" key="1">
    <source>
        <dbReference type="ARBA" id="ARBA00022737"/>
    </source>
</evidence>
<evidence type="ECO:0000259" key="2">
    <source>
        <dbReference type="PROSITE" id="PS51372"/>
    </source>
</evidence>
<keyword evidence="6" id="KW-1185">Reference proteome</keyword>
<organism evidence="3 5">
    <name type="scientific">Pediococcus ethanolidurans</name>
    <dbReference type="NCBI Taxonomy" id="319653"/>
    <lineage>
        <taxon>Bacteria</taxon>
        <taxon>Bacillati</taxon>
        <taxon>Bacillota</taxon>
        <taxon>Bacilli</taxon>
        <taxon>Lactobacillales</taxon>
        <taxon>Lactobacillaceae</taxon>
        <taxon>Pediococcus</taxon>
    </lineage>
</organism>
<sequence length="276" mass="31763">MKAIKKINNNTAVCLDSQNHELIAIGRGIGFHEMPYEISDLGAIQRTFYNVDSMYIDLASEIPDDILETAAQIVDMVRLKVDAPINSNLVFTLADHIKFAIERRNKGMVITAPMQYDIQQLYTNEYQLGLKALQTVNENLKVRLPSEEATNLALHFINAKAMTAKEIKNEANGDLISDITDIISGYFEIYIDKHSFNYSRFVTHLQYLLKRQDQGVFIKSENKMLYENLVQQFPKTNECVEKIATFLQERMGFELEKEEKLYLILHVNRLCSREGL</sequence>
<dbReference type="InterPro" id="IPR004341">
    <property type="entry name" value="CAT_RNA-bd_dom"/>
</dbReference>
<evidence type="ECO:0000313" key="3">
    <source>
        <dbReference type="EMBL" id="KRN83639.1"/>
    </source>
</evidence>
<dbReference type="OrthoDB" id="9813552at2"/>
<feature type="domain" description="PRD" evidence="2">
    <location>
        <begin position="61"/>
        <end position="166"/>
    </location>
</feature>